<name>A0A3L6L7J4_9TRYP</name>
<feature type="region of interest" description="Disordered" evidence="2">
    <location>
        <begin position="255"/>
        <end position="288"/>
    </location>
</feature>
<evidence type="ECO:0000313" key="4">
    <source>
        <dbReference type="Proteomes" id="UP000266743"/>
    </source>
</evidence>
<reference evidence="3 4" key="1">
    <citation type="submission" date="2018-09" db="EMBL/GenBank/DDBJ databases">
        <title>whole genome sequence of T. equiperdum IVM-t1 strain.</title>
        <authorList>
            <person name="Suganuma K."/>
        </authorList>
    </citation>
    <scope>NUCLEOTIDE SEQUENCE [LARGE SCALE GENOMIC DNA]</scope>
    <source>
        <strain evidence="3 4">IVM-t1</strain>
    </source>
</reference>
<dbReference type="Proteomes" id="UP000266743">
    <property type="component" value="Chromosome 6"/>
</dbReference>
<comment type="similarity">
    <text evidence="1">Belongs to the TCP11 family.</text>
</comment>
<sequence length="794" mass="89063">MSEPTTPIEPNCLSSSECVRRVAKLLEQLDAAGLRYDPAQPPAPDAVENILITDKWSCRTCGATDVSTCPHTGRPHRRYLVRIAQDILRLIGARTGQFVVRPPKMSSSMDGRSRLRSLRRVTMNPQALLLAYYYAIPSCEEVDSLVTECAQHFLVLLGHLNQYGAQGEVSGEYADALLSSTALMWREYSRRIAEGLDLSKITDRQACKDTLVNATKETYLAVAREIRISPSNECLNAFLQLLRVRLGRVAPQEDLDKLEASDQQQQRYDDDEEQAELNRHGKCSLNRTSLLQSSAPPVLLSEGNTSGSDAEAPSPVAIGPPLPPNWYIDEHGRSRPPQVTEEQRRKERFSRMEFRARKAYETVIKVPEQKDDPLKKEVIAALNDAQLGILAEQCNQQPPDLRNVPSFLNLVVEGLLNALPRRLRSRVEQEVRDVLDWRVVRRSVMGSPGNISVLTRYVMGKVAQYGAPAKSEETLSLAERISEDLEKCLPDLGTAVANAFRVMFSSIRQLHEDVAHYSLLYIAPQLRDNAVPFMREFIVECLPSVEKWESSLAFVRRYFNDERVTAWIASPVAASLTIVTESAKRLRGCLVFGLIDLLRSSGCQPNERWHDYPTECFFFEKPIVFFAANAVQECALLLLLSGTVSTIFRAKGMDSATINGILKQLHDKFRRLLSEQLTLSLLKTCVSDLMRKVLVETKPECDLTDAEVQQLNGAVEKMTDTGSTLYMTFEKRIILFIEAVLARGENDPAPLGLVTDSLKQVAALLQRALTLNWEVYRLVYDGLLSHVEQQEASA</sequence>
<protein>
    <submittedName>
        <fullName evidence="3">T-complex protein 11</fullName>
    </submittedName>
</protein>
<evidence type="ECO:0000256" key="2">
    <source>
        <dbReference type="SAM" id="MobiDB-lite"/>
    </source>
</evidence>
<dbReference type="Pfam" id="PF05794">
    <property type="entry name" value="Tcp11"/>
    <property type="match status" value="1"/>
</dbReference>
<dbReference type="PANTHER" id="PTHR12832">
    <property type="entry name" value="TESTIS-SPECIFIC PROTEIN PBS13 T-COMPLEX 11"/>
    <property type="match status" value="1"/>
</dbReference>
<evidence type="ECO:0000256" key="1">
    <source>
        <dbReference type="ARBA" id="ARBA00010954"/>
    </source>
</evidence>
<dbReference type="EMBL" id="QSBY01000006">
    <property type="protein sequence ID" value="RHW72138.1"/>
    <property type="molecule type" value="Genomic_DNA"/>
</dbReference>
<comment type="caution">
    <text evidence="3">The sequence shown here is derived from an EMBL/GenBank/DDBJ whole genome shotgun (WGS) entry which is preliminary data.</text>
</comment>
<accession>A0A3L6L7J4</accession>
<dbReference type="AlphaFoldDB" id="A0A3L6L7J4"/>
<dbReference type="GO" id="GO:0007165">
    <property type="term" value="P:signal transduction"/>
    <property type="evidence" value="ECO:0007669"/>
    <property type="project" value="TreeGrafter"/>
</dbReference>
<evidence type="ECO:0000313" key="3">
    <source>
        <dbReference type="EMBL" id="RHW72138.1"/>
    </source>
</evidence>
<proteinExistence type="inferred from homology"/>
<dbReference type="PANTHER" id="PTHR12832:SF11">
    <property type="entry name" value="LD23868P"/>
    <property type="match status" value="1"/>
</dbReference>
<gene>
    <name evidence="3" type="ORF">DPX39_060051800</name>
</gene>
<organism evidence="3 4">
    <name type="scientific">Trypanosoma brucei equiperdum</name>
    <dbReference type="NCBI Taxonomy" id="630700"/>
    <lineage>
        <taxon>Eukaryota</taxon>
        <taxon>Discoba</taxon>
        <taxon>Euglenozoa</taxon>
        <taxon>Kinetoplastea</taxon>
        <taxon>Metakinetoplastina</taxon>
        <taxon>Trypanosomatida</taxon>
        <taxon>Trypanosomatidae</taxon>
        <taxon>Trypanosoma</taxon>
    </lineage>
</organism>
<dbReference type="InterPro" id="IPR008862">
    <property type="entry name" value="Tcp11"/>
</dbReference>